<dbReference type="GO" id="GO:0003824">
    <property type="term" value="F:catalytic activity"/>
    <property type="evidence" value="ECO:0007669"/>
    <property type="project" value="UniProtKB-ARBA"/>
</dbReference>
<evidence type="ECO:0000313" key="2">
    <source>
        <dbReference type="EMBL" id="GIH97666.1"/>
    </source>
</evidence>
<comment type="caution">
    <text evidence="2">The sequence shown here is derived from an EMBL/GenBank/DDBJ whole genome shotgun (WGS) entry which is preliminary data.</text>
</comment>
<organism evidence="2 3">
    <name type="scientific">Planobispora siamensis</name>
    <dbReference type="NCBI Taxonomy" id="936338"/>
    <lineage>
        <taxon>Bacteria</taxon>
        <taxon>Bacillati</taxon>
        <taxon>Actinomycetota</taxon>
        <taxon>Actinomycetes</taxon>
        <taxon>Streptosporangiales</taxon>
        <taxon>Streptosporangiaceae</taxon>
        <taxon>Planobispora</taxon>
    </lineage>
</organism>
<dbReference type="RefSeq" id="WP_204069655.1">
    <property type="nucleotide sequence ID" value="NZ_BOOJ01000093.1"/>
</dbReference>
<proteinExistence type="predicted"/>
<keyword evidence="3" id="KW-1185">Reference proteome</keyword>
<feature type="domain" description="AB hydrolase-1" evidence="1">
    <location>
        <begin position="25"/>
        <end position="253"/>
    </location>
</feature>
<dbReference type="Proteomes" id="UP000619788">
    <property type="component" value="Unassembled WGS sequence"/>
</dbReference>
<dbReference type="Pfam" id="PF12697">
    <property type="entry name" value="Abhydrolase_6"/>
    <property type="match status" value="1"/>
</dbReference>
<gene>
    <name evidence="2" type="ORF">Psi01_82960</name>
</gene>
<dbReference type="Gene3D" id="3.40.50.1820">
    <property type="entry name" value="alpha/beta hydrolase"/>
    <property type="match status" value="1"/>
</dbReference>
<dbReference type="GO" id="GO:0016020">
    <property type="term" value="C:membrane"/>
    <property type="evidence" value="ECO:0007669"/>
    <property type="project" value="TreeGrafter"/>
</dbReference>
<dbReference type="InterPro" id="IPR050266">
    <property type="entry name" value="AB_hydrolase_sf"/>
</dbReference>
<dbReference type="EMBL" id="BOOJ01000093">
    <property type="protein sequence ID" value="GIH97666.1"/>
    <property type="molecule type" value="Genomic_DNA"/>
</dbReference>
<dbReference type="PANTHER" id="PTHR43798">
    <property type="entry name" value="MONOACYLGLYCEROL LIPASE"/>
    <property type="match status" value="1"/>
</dbReference>
<protein>
    <recommendedName>
        <fullName evidence="1">AB hydrolase-1 domain-containing protein</fullName>
    </recommendedName>
</protein>
<evidence type="ECO:0000313" key="3">
    <source>
        <dbReference type="Proteomes" id="UP000619788"/>
    </source>
</evidence>
<dbReference type="PANTHER" id="PTHR43798:SF33">
    <property type="entry name" value="HYDROLASE, PUTATIVE (AFU_ORTHOLOGUE AFUA_2G14860)-RELATED"/>
    <property type="match status" value="1"/>
</dbReference>
<name>A0A8J3WS91_9ACTN</name>
<accession>A0A8J3WS91</accession>
<dbReference type="InterPro" id="IPR029058">
    <property type="entry name" value="AB_hydrolase_fold"/>
</dbReference>
<reference evidence="2 3" key="1">
    <citation type="submission" date="2021-01" db="EMBL/GenBank/DDBJ databases">
        <title>Whole genome shotgun sequence of Planobispora siamensis NBRC 107568.</title>
        <authorList>
            <person name="Komaki H."/>
            <person name="Tamura T."/>
        </authorList>
    </citation>
    <scope>NUCLEOTIDE SEQUENCE [LARGE SCALE GENOMIC DNA]</scope>
    <source>
        <strain evidence="2 3">NBRC 107568</strain>
    </source>
</reference>
<sequence length="264" mass="27848">MIIAASADGVQVHGADEGEGPAVMVLHGGLDDGSQWKKVADRLAPRLRIVRLHRRQYRLDLTTPNTIAQEVEDVRAVVTALGGGPVLLVGHSSGGVVALEAALALPGAFSGLVLYEPPVAVESILGGPAAAAARDALARGRRGKALEIFMRDVVRLPPWKAWLVGAFTCVHPTLRAFVPGQIHDLLALDRLGLRLDAYRAIGMPAALLGGETSPAHLGARLDALAQTLPVTERVTLPRQGHGAHMSAPGQVARIIEEQQRKVSP</sequence>
<dbReference type="SUPFAM" id="SSF53474">
    <property type="entry name" value="alpha/beta-Hydrolases"/>
    <property type="match status" value="1"/>
</dbReference>
<evidence type="ECO:0000259" key="1">
    <source>
        <dbReference type="Pfam" id="PF12697"/>
    </source>
</evidence>
<dbReference type="InterPro" id="IPR000073">
    <property type="entry name" value="AB_hydrolase_1"/>
</dbReference>
<dbReference type="AlphaFoldDB" id="A0A8J3WS91"/>